<organism evidence="3">
    <name type="scientific">viral metagenome</name>
    <dbReference type="NCBI Taxonomy" id="1070528"/>
    <lineage>
        <taxon>unclassified sequences</taxon>
        <taxon>metagenomes</taxon>
        <taxon>organismal metagenomes</taxon>
    </lineage>
</organism>
<reference evidence="3" key="1">
    <citation type="submission" date="2020-03" db="EMBL/GenBank/DDBJ databases">
        <title>The deep terrestrial virosphere.</title>
        <authorList>
            <person name="Holmfeldt K."/>
            <person name="Nilsson E."/>
            <person name="Simone D."/>
            <person name="Lopez-Fernandez M."/>
            <person name="Wu X."/>
            <person name="de Brujin I."/>
            <person name="Lundin D."/>
            <person name="Andersson A."/>
            <person name="Bertilsson S."/>
            <person name="Dopson M."/>
        </authorList>
    </citation>
    <scope>NUCLEOTIDE SEQUENCE</scope>
    <source>
        <strain evidence="3">MM415B00627</strain>
    </source>
</reference>
<dbReference type="Pfam" id="PF14373">
    <property type="entry name" value="Imm_superinfect"/>
    <property type="match status" value="1"/>
</dbReference>
<evidence type="ECO:0000256" key="2">
    <source>
        <dbReference type="SAM" id="Phobius"/>
    </source>
</evidence>
<evidence type="ECO:0000313" key="3">
    <source>
        <dbReference type="EMBL" id="QJA63429.1"/>
    </source>
</evidence>
<protein>
    <submittedName>
        <fullName evidence="3">Putative superinfection immunity protein</fullName>
    </submittedName>
</protein>
<sequence length="92" mass="9973">MFETIIIILAVIYLLPTVHGYGKQHFAGIAILNIFLGWTFVGWVVALVWAVSDSNAPKTRATSKTPVSDFINGPAPSVNANRETWTKGQGGE</sequence>
<keyword evidence="2" id="KW-1133">Transmembrane helix</keyword>
<gene>
    <name evidence="3" type="ORF">MM415B00627_0011</name>
</gene>
<accession>A0A6M3J0P8</accession>
<evidence type="ECO:0000256" key="1">
    <source>
        <dbReference type="SAM" id="MobiDB-lite"/>
    </source>
</evidence>
<keyword evidence="2" id="KW-0812">Transmembrane</keyword>
<feature type="transmembrane region" description="Helical" evidence="2">
    <location>
        <begin position="30"/>
        <end position="51"/>
    </location>
</feature>
<feature type="compositionally biased region" description="Polar residues" evidence="1">
    <location>
        <begin position="78"/>
        <end position="92"/>
    </location>
</feature>
<name>A0A6M3J0P8_9ZZZZ</name>
<dbReference type="EMBL" id="MT141497">
    <property type="protein sequence ID" value="QJA63429.1"/>
    <property type="molecule type" value="Genomic_DNA"/>
</dbReference>
<feature type="region of interest" description="Disordered" evidence="1">
    <location>
        <begin position="73"/>
        <end position="92"/>
    </location>
</feature>
<keyword evidence="2" id="KW-0472">Membrane</keyword>
<dbReference type="InterPro" id="IPR016410">
    <property type="entry name" value="Phage_imm"/>
</dbReference>
<dbReference type="AlphaFoldDB" id="A0A6M3J0P8"/>
<proteinExistence type="predicted"/>